<keyword evidence="2" id="KW-1185">Reference proteome</keyword>
<evidence type="ECO:0008006" key="3">
    <source>
        <dbReference type="Google" id="ProtNLM"/>
    </source>
</evidence>
<comment type="caution">
    <text evidence="1">The sequence shown here is derived from an EMBL/GenBank/DDBJ whole genome shotgun (WGS) entry which is preliminary data.</text>
</comment>
<reference evidence="1 2" key="1">
    <citation type="submission" date="2021-06" db="EMBL/GenBank/DDBJ databases">
        <title>Clostridia strains as spoilage organisms.</title>
        <authorList>
            <person name="Wambui J."/>
            <person name="Stephan R."/>
            <person name="Stevens M.J.A."/>
        </authorList>
    </citation>
    <scope>NUCLEOTIDE SEQUENCE [LARGE SCALE GENOMIC DNA]</scope>
    <source>
        <strain evidence="1 2">DSM 14204</strain>
    </source>
</reference>
<evidence type="ECO:0000313" key="1">
    <source>
        <dbReference type="EMBL" id="MBU3160087.1"/>
    </source>
</evidence>
<dbReference type="EMBL" id="JAHLDV010000019">
    <property type="protein sequence ID" value="MBU3160087.1"/>
    <property type="molecule type" value="Genomic_DNA"/>
</dbReference>
<dbReference type="Proteomes" id="UP000776252">
    <property type="component" value="Unassembled WGS sequence"/>
</dbReference>
<name>A0ABS6BTD6_9CLOT</name>
<evidence type="ECO:0000313" key="2">
    <source>
        <dbReference type="Proteomes" id="UP000776252"/>
    </source>
</evidence>
<protein>
    <recommendedName>
        <fullName evidence="3">Carboxypeptidase regulatory-like domain-containing protein</fullName>
    </recommendedName>
</protein>
<organism evidence="1 2">
    <name type="scientific">Clostridium frigoris</name>
    <dbReference type="NCBI Taxonomy" id="205327"/>
    <lineage>
        <taxon>Bacteria</taxon>
        <taxon>Bacillati</taxon>
        <taxon>Bacillota</taxon>
        <taxon>Clostridia</taxon>
        <taxon>Eubacteriales</taxon>
        <taxon>Clostridiaceae</taxon>
        <taxon>Clostridium</taxon>
    </lineage>
</organism>
<dbReference type="RefSeq" id="WP_216148860.1">
    <property type="nucleotide sequence ID" value="NZ_JAHLDV010000019.1"/>
</dbReference>
<sequence length="101" mass="11535">MKYYWHCIEIPQDLTDKKVQAILSGKVVDLNGKSIVGAIIGVEKLDYNYTPCRTTDLGYTISKCNGAYCICLPKRCGVDYKLCIWPPLLRDRCTMKPLRDE</sequence>
<accession>A0ABS6BTD6</accession>
<gene>
    <name evidence="1" type="ORF">KPL37_10010</name>
</gene>
<proteinExistence type="predicted"/>